<organism evidence="2 3">
    <name type="scientific">Candidatus Phosphoribacter hodrii</name>
    <dbReference type="NCBI Taxonomy" id="2953743"/>
    <lineage>
        <taxon>Bacteria</taxon>
        <taxon>Bacillati</taxon>
        <taxon>Actinomycetota</taxon>
        <taxon>Actinomycetes</taxon>
        <taxon>Micrococcales</taxon>
        <taxon>Dermatophilaceae</taxon>
        <taxon>Candidatus Phosphoribacter</taxon>
    </lineage>
</organism>
<evidence type="ECO:0000259" key="1">
    <source>
        <dbReference type="Pfam" id="PF12728"/>
    </source>
</evidence>
<feature type="domain" description="Helix-turn-helix" evidence="1">
    <location>
        <begin position="6"/>
        <end position="53"/>
    </location>
</feature>
<gene>
    <name evidence="2" type="ORF">IPF40_02925</name>
</gene>
<sequence length="94" mass="10371">MTDKLLMTKRETAALLGVSVRTVERLVTSGSLSPVQVSRSVRFLRADLDTYLACGPVPSATTSTRRLQHEHNPVCQGHPHRCGRIRGGGLHRLR</sequence>
<protein>
    <submittedName>
        <fullName evidence="2">Helix-turn-helix domain-containing protein</fullName>
    </submittedName>
</protein>
<dbReference type="InterPro" id="IPR009061">
    <property type="entry name" value="DNA-bd_dom_put_sf"/>
</dbReference>
<dbReference type="Pfam" id="PF12728">
    <property type="entry name" value="HTH_17"/>
    <property type="match status" value="1"/>
</dbReference>
<evidence type="ECO:0000313" key="3">
    <source>
        <dbReference type="Proteomes" id="UP000718281"/>
    </source>
</evidence>
<dbReference type="AlphaFoldDB" id="A0A935CD19"/>
<dbReference type="EMBL" id="JADIXZ010000003">
    <property type="protein sequence ID" value="MBK6300035.1"/>
    <property type="molecule type" value="Genomic_DNA"/>
</dbReference>
<evidence type="ECO:0000313" key="2">
    <source>
        <dbReference type="EMBL" id="MBK6300035.1"/>
    </source>
</evidence>
<dbReference type="Proteomes" id="UP000718281">
    <property type="component" value="Unassembled WGS sequence"/>
</dbReference>
<dbReference type="InterPro" id="IPR010093">
    <property type="entry name" value="SinI_DNA-bd"/>
</dbReference>
<dbReference type="NCBIfam" id="TIGR01764">
    <property type="entry name" value="excise"/>
    <property type="match status" value="1"/>
</dbReference>
<comment type="caution">
    <text evidence="2">The sequence shown here is derived from an EMBL/GenBank/DDBJ whole genome shotgun (WGS) entry which is preliminary data.</text>
</comment>
<name>A0A935CD19_9MICO</name>
<reference evidence="2 3" key="1">
    <citation type="submission" date="2020-10" db="EMBL/GenBank/DDBJ databases">
        <title>Connecting structure to function with the recovery of over 1000 high-quality activated sludge metagenome-assembled genomes encoding full-length rRNA genes using long-read sequencing.</title>
        <authorList>
            <person name="Singleton C.M."/>
            <person name="Petriglieri F."/>
            <person name="Kristensen J.M."/>
            <person name="Kirkegaard R.H."/>
            <person name="Michaelsen T.Y."/>
            <person name="Andersen M.H."/>
            <person name="Karst S.M."/>
            <person name="Dueholm M.S."/>
            <person name="Nielsen P.H."/>
            <person name="Albertsen M."/>
        </authorList>
    </citation>
    <scope>NUCLEOTIDE SEQUENCE [LARGE SCALE GENOMIC DNA]</scope>
    <source>
        <strain evidence="2">AalE_18-Q3-R2-46_BAT3C.188</strain>
    </source>
</reference>
<dbReference type="InterPro" id="IPR041657">
    <property type="entry name" value="HTH_17"/>
</dbReference>
<accession>A0A935CD19</accession>
<dbReference type="SUPFAM" id="SSF46955">
    <property type="entry name" value="Putative DNA-binding domain"/>
    <property type="match status" value="1"/>
</dbReference>
<dbReference type="GO" id="GO:0003677">
    <property type="term" value="F:DNA binding"/>
    <property type="evidence" value="ECO:0007669"/>
    <property type="project" value="InterPro"/>
</dbReference>
<proteinExistence type="predicted"/>